<reference evidence="4" key="1">
    <citation type="journal article" date="2014" name="Proc. Natl. Acad. Sci. U.S.A.">
        <title>Extensive sampling of basidiomycete genomes demonstrates inadequacy of the white-rot/brown-rot paradigm for wood decay fungi.</title>
        <authorList>
            <person name="Riley R."/>
            <person name="Salamov A.A."/>
            <person name="Brown D.W."/>
            <person name="Nagy L.G."/>
            <person name="Floudas D."/>
            <person name="Held B.W."/>
            <person name="Levasseur A."/>
            <person name="Lombard V."/>
            <person name="Morin E."/>
            <person name="Otillar R."/>
            <person name="Lindquist E.A."/>
            <person name="Sun H."/>
            <person name="LaButti K.M."/>
            <person name="Schmutz J."/>
            <person name="Jabbour D."/>
            <person name="Luo H."/>
            <person name="Baker S.E."/>
            <person name="Pisabarro A.G."/>
            <person name="Walton J.D."/>
            <person name="Blanchette R.A."/>
            <person name="Henrissat B."/>
            <person name="Martin F."/>
            <person name="Cullen D."/>
            <person name="Hibbett D.S."/>
            <person name="Grigoriev I.V."/>
        </authorList>
    </citation>
    <scope>NUCLEOTIDE SEQUENCE [LARGE SCALE GENOMIC DNA]</scope>
    <source>
        <strain evidence="4">CBS 339.88</strain>
    </source>
</reference>
<proteinExistence type="predicted"/>
<dbReference type="AlphaFoldDB" id="A0A067SPP2"/>
<feature type="transmembrane region" description="Helical" evidence="2">
    <location>
        <begin position="153"/>
        <end position="175"/>
    </location>
</feature>
<sequence>MQTPAVLYVDDRDPLVHYAPNVSWAFGGNVSDYAGTSTYTGTLGATASLTFSGKLQFKLYVLIFSYYLSAQRHGLDNGPAVLYNATEQPQFQFQKNLFQSGPLTPASHTLVVTHLANNANFFVDYFLVTPPDSSITLAPTGGIDKSHSGGVPIAAIVGGSLGGFALIVVAVFVLWHRQKRAKHRTNTHQTSYQPYPDLLDNPIQLIEQYQPSRTPNISTYPAIVSPLPYPTPSAPSQGMIPPSKAIQGAQPSATRPVPTVPFGNTSNLDNPTNSGPTNPPRYE</sequence>
<keyword evidence="2" id="KW-0812">Transmembrane</keyword>
<feature type="region of interest" description="Disordered" evidence="1">
    <location>
        <begin position="232"/>
        <end position="283"/>
    </location>
</feature>
<dbReference type="Proteomes" id="UP000027222">
    <property type="component" value="Unassembled WGS sequence"/>
</dbReference>
<keyword evidence="2" id="KW-1133">Transmembrane helix</keyword>
<evidence type="ECO:0000313" key="3">
    <source>
        <dbReference type="EMBL" id="KDR71972.1"/>
    </source>
</evidence>
<keyword evidence="4" id="KW-1185">Reference proteome</keyword>
<keyword evidence="2" id="KW-0472">Membrane</keyword>
<accession>A0A067SPP2</accession>
<dbReference type="Gene3D" id="2.60.120.260">
    <property type="entry name" value="Galactose-binding domain-like"/>
    <property type="match status" value="1"/>
</dbReference>
<feature type="compositionally biased region" description="Polar residues" evidence="1">
    <location>
        <begin position="262"/>
        <end position="276"/>
    </location>
</feature>
<gene>
    <name evidence="3" type="ORF">GALMADRAFT_143327</name>
</gene>
<dbReference type="CDD" id="cd12087">
    <property type="entry name" value="TM_EGFR-like"/>
    <property type="match status" value="1"/>
</dbReference>
<dbReference type="OrthoDB" id="3265734at2759"/>
<organism evidence="3 4">
    <name type="scientific">Galerina marginata (strain CBS 339.88)</name>
    <dbReference type="NCBI Taxonomy" id="685588"/>
    <lineage>
        <taxon>Eukaryota</taxon>
        <taxon>Fungi</taxon>
        <taxon>Dikarya</taxon>
        <taxon>Basidiomycota</taxon>
        <taxon>Agaricomycotina</taxon>
        <taxon>Agaricomycetes</taxon>
        <taxon>Agaricomycetidae</taxon>
        <taxon>Agaricales</taxon>
        <taxon>Agaricineae</taxon>
        <taxon>Strophariaceae</taxon>
        <taxon>Galerina</taxon>
    </lineage>
</organism>
<name>A0A067SPP2_GALM3</name>
<dbReference type="EMBL" id="KL142390">
    <property type="protein sequence ID" value="KDR71972.1"/>
    <property type="molecule type" value="Genomic_DNA"/>
</dbReference>
<evidence type="ECO:0000256" key="1">
    <source>
        <dbReference type="SAM" id="MobiDB-lite"/>
    </source>
</evidence>
<evidence type="ECO:0000256" key="2">
    <source>
        <dbReference type="SAM" id="Phobius"/>
    </source>
</evidence>
<protein>
    <submittedName>
        <fullName evidence="3">Uncharacterized protein</fullName>
    </submittedName>
</protein>
<dbReference type="HOGENOM" id="CLU_983673_0_0_1"/>
<evidence type="ECO:0000313" key="4">
    <source>
        <dbReference type="Proteomes" id="UP000027222"/>
    </source>
</evidence>